<name>A0ABD2YSQ4_9GENT</name>
<dbReference type="AlphaFoldDB" id="A0ABD2YSQ4"/>
<gene>
    <name evidence="1" type="ORF">ACH5RR_028436</name>
</gene>
<dbReference type="EMBL" id="JBJUIK010000012">
    <property type="protein sequence ID" value="KAL3509035.1"/>
    <property type="molecule type" value="Genomic_DNA"/>
</dbReference>
<organism evidence="1 2">
    <name type="scientific">Cinchona calisaya</name>
    <dbReference type="NCBI Taxonomy" id="153742"/>
    <lineage>
        <taxon>Eukaryota</taxon>
        <taxon>Viridiplantae</taxon>
        <taxon>Streptophyta</taxon>
        <taxon>Embryophyta</taxon>
        <taxon>Tracheophyta</taxon>
        <taxon>Spermatophyta</taxon>
        <taxon>Magnoliopsida</taxon>
        <taxon>eudicotyledons</taxon>
        <taxon>Gunneridae</taxon>
        <taxon>Pentapetalae</taxon>
        <taxon>asterids</taxon>
        <taxon>lamiids</taxon>
        <taxon>Gentianales</taxon>
        <taxon>Rubiaceae</taxon>
        <taxon>Cinchonoideae</taxon>
        <taxon>Cinchoneae</taxon>
        <taxon>Cinchona</taxon>
    </lineage>
</organism>
<protein>
    <submittedName>
        <fullName evidence="1">Uncharacterized protein</fullName>
    </submittedName>
</protein>
<proteinExistence type="predicted"/>
<comment type="caution">
    <text evidence="1">The sequence shown here is derived from an EMBL/GenBank/DDBJ whole genome shotgun (WGS) entry which is preliminary data.</text>
</comment>
<reference evidence="1 2" key="1">
    <citation type="submission" date="2024-11" db="EMBL/GenBank/DDBJ databases">
        <title>A near-complete genome assembly of Cinchona calisaya.</title>
        <authorList>
            <person name="Lian D.C."/>
            <person name="Zhao X.W."/>
            <person name="Wei L."/>
        </authorList>
    </citation>
    <scope>NUCLEOTIDE SEQUENCE [LARGE SCALE GENOMIC DNA]</scope>
    <source>
        <tissue evidence="1">Nenye</tissue>
    </source>
</reference>
<evidence type="ECO:0000313" key="1">
    <source>
        <dbReference type="EMBL" id="KAL3509035.1"/>
    </source>
</evidence>
<dbReference type="Proteomes" id="UP001630127">
    <property type="component" value="Unassembled WGS sequence"/>
</dbReference>
<keyword evidence="2" id="KW-1185">Reference proteome</keyword>
<evidence type="ECO:0000313" key="2">
    <source>
        <dbReference type="Proteomes" id="UP001630127"/>
    </source>
</evidence>
<sequence>MVSNNPVDSILLHLKLALDKLRECHLTVYPLDEFEFKRNSLFLKIFLLCATKWSNNHHMFLESNDRHSKLDLQSFLSSIQDTVNKIGRDMESLCRGSETSLRSWIYSSGLRENLQRVASSLRENIMSFKKEIINFVRLPRLNAIQLLPYER</sequence>
<accession>A0ABD2YSQ4</accession>